<reference evidence="3" key="1">
    <citation type="submission" date="2020-05" db="EMBL/GenBank/DDBJ databases">
        <authorList>
            <person name="Chiriac C."/>
            <person name="Salcher M."/>
            <person name="Ghai R."/>
            <person name="Kavagutti S V."/>
        </authorList>
    </citation>
    <scope>NUCLEOTIDE SEQUENCE</scope>
</reference>
<organism evidence="3">
    <name type="scientific">freshwater metagenome</name>
    <dbReference type="NCBI Taxonomy" id="449393"/>
    <lineage>
        <taxon>unclassified sequences</taxon>
        <taxon>metagenomes</taxon>
        <taxon>ecological metagenomes</taxon>
    </lineage>
</organism>
<dbReference type="AlphaFoldDB" id="A0A6J6DA06"/>
<dbReference type="InterPro" id="IPR011009">
    <property type="entry name" value="Kinase-like_dom_sf"/>
</dbReference>
<feature type="transmembrane region" description="Helical" evidence="2">
    <location>
        <begin position="238"/>
        <end position="258"/>
    </location>
</feature>
<proteinExistence type="predicted"/>
<evidence type="ECO:0000256" key="1">
    <source>
        <dbReference type="SAM" id="MobiDB-lite"/>
    </source>
</evidence>
<protein>
    <submittedName>
        <fullName evidence="3">Unannotated protein</fullName>
    </submittedName>
</protein>
<keyword evidence="2" id="KW-1133">Transmembrane helix</keyword>
<dbReference type="Gene3D" id="1.10.510.10">
    <property type="entry name" value="Transferase(Phosphotransferase) domain 1"/>
    <property type="match status" value="1"/>
</dbReference>
<sequence>MSSQSKEQFETSRISHRLIHGQRILVKSATGRERSRLRHEAEVLSLLKLSGLVEMIEVKEEDDQTLLLLADNGPRTLLRPLDMTGEELLRSLQRCCTAVEQLHSAGWSHGALRPEHVLLGARGRPRLCSLGESQPLSHLPQREAAAAVQGDIAQLALMFDHVANVQIALMSRSDRWRWRQQARRLRQIAQASASGAQLLSASELSRAAGELKSGQIRSRRARGFSAPRKPNSAPARGLLALGLAAVAIALLFTAGFGLTASNTAPLNTAPPNTAPLKTPAAKPAAGKTSIDKTPGGQAPTPPQTEAPTPVTTTCGFWPLITFELGIDINGDSCPERVVIDGQFITVGELTYQVGLPQDRLAVGDWNCDGQATALLLRPSTAELFEFSHWATPGEAAESQLVSTVEQAVDLRSEPQPRSAETNKKSCDRVVVTLQDGSLVYPPIQLAEAKK</sequence>
<keyword evidence="2" id="KW-0812">Transmembrane</keyword>
<keyword evidence="2" id="KW-0472">Membrane</keyword>
<evidence type="ECO:0000313" key="3">
    <source>
        <dbReference type="EMBL" id="CAB4558438.1"/>
    </source>
</evidence>
<dbReference type="SUPFAM" id="SSF56112">
    <property type="entry name" value="Protein kinase-like (PK-like)"/>
    <property type="match status" value="1"/>
</dbReference>
<gene>
    <name evidence="3" type="ORF">UFOPK1358_02071</name>
</gene>
<accession>A0A6J6DA06</accession>
<evidence type="ECO:0000256" key="2">
    <source>
        <dbReference type="SAM" id="Phobius"/>
    </source>
</evidence>
<feature type="compositionally biased region" description="Low complexity" evidence="1">
    <location>
        <begin position="269"/>
        <end position="298"/>
    </location>
</feature>
<feature type="region of interest" description="Disordered" evidence="1">
    <location>
        <begin position="209"/>
        <end position="232"/>
    </location>
</feature>
<dbReference type="EMBL" id="CAEZSF010000313">
    <property type="protein sequence ID" value="CAB4558438.1"/>
    <property type="molecule type" value="Genomic_DNA"/>
</dbReference>
<name>A0A6J6DA06_9ZZZZ</name>
<feature type="region of interest" description="Disordered" evidence="1">
    <location>
        <begin position="269"/>
        <end position="309"/>
    </location>
</feature>